<evidence type="ECO:0008006" key="4">
    <source>
        <dbReference type="Google" id="ProtNLM"/>
    </source>
</evidence>
<keyword evidence="1" id="KW-1133">Transmembrane helix</keyword>
<gene>
    <name evidence="2" type="ORF">P4T90_04380</name>
</gene>
<keyword evidence="1" id="KW-0472">Membrane</keyword>
<keyword evidence="1" id="KW-0812">Transmembrane</keyword>
<name>A0ABU6ME63_9BACI</name>
<keyword evidence="3" id="KW-1185">Reference proteome</keyword>
<sequence length="60" mass="6907">MLFYTEVIGFLVVIIGFTSWVFIKALRQALNPKDAFKVDSIPQVGSLEENEEEEPWVHKP</sequence>
<protein>
    <recommendedName>
        <fullName evidence="4">Cbb3-type cytochrome c oxidase subunit 3</fullName>
    </recommendedName>
</protein>
<evidence type="ECO:0000256" key="1">
    <source>
        <dbReference type="SAM" id="Phobius"/>
    </source>
</evidence>
<accession>A0ABU6ME63</accession>
<dbReference type="EMBL" id="JARMAB010000005">
    <property type="protein sequence ID" value="MED1202326.1"/>
    <property type="molecule type" value="Genomic_DNA"/>
</dbReference>
<reference evidence="2 3" key="1">
    <citation type="submission" date="2023-03" db="EMBL/GenBank/DDBJ databases">
        <title>Bacillus Genome Sequencing.</title>
        <authorList>
            <person name="Dunlap C."/>
        </authorList>
    </citation>
    <scope>NUCLEOTIDE SEQUENCE [LARGE SCALE GENOMIC DNA]</scope>
    <source>
        <strain evidence="2 3">B-23453</strain>
    </source>
</reference>
<dbReference type="Proteomes" id="UP001341444">
    <property type="component" value="Unassembled WGS sequence"/>
</dbReference>
<comment type="caution">
    <text evidence="2">The sequence shown here is derived from an EMBL/GenBank/DDBJ whole genome shotgun (WGS) entry which is preliminary data.</text>
</comment>
<evidence type="ECO:0000313" key="3">
    <source>
        <dbReference type="Proteomes" id="UP001341444"/>
    </source>
</evidence>
<evidence type="ECO:0000313" key="2">
    <source>
        <dbReference type="EMBL" id="MED1202326.1"/>
    </source>
</evidence>
<feature type="transmembrane region" description="Helical" evidence="1">
    <location>
        <begin position="6"/>
        <end position="23"/>
    </location>
</feature>
<dbReference type="RefSeq" id="WP_066266955.1">
    <property type="nucleotide sequence ID" value="NZ_JARMAB010000005.1"/>
</dbReference>
<proteinExistence type="predicted"/>
<organism evidence="2 3">
    <name type="scientific">Heyndrickxia acidicola</name>
    <dbReference type="NCBI Taxonomy" id="209389"/>
    <lineage>
        <taxon>Bacteria</taxon>
        <taxon>Bacillati</taxon>
        <taxon>Bacillota</taxon>
        <taxon>Bacilli</taxon>
        <taxon>Bacillales</taxon>
        <taxon>Bacillaceae</taxon>
        <taxon>Heyndrickxia</taxon>
    </lineage>
</organism>